<sequence length="159" mass="17007">MEIREGGLDDPRVAALVRHHRAEARASTPSRNAHSLDLAGLAAPGIAFFAAWDGEALLGIGALHELAPDHGELKSMRTAPAHLRRGVARAMLTHLIAVARARGYHRLSLETGTAPMFAPSNRMYEAAGFVDCAAFGGYPASAHNRFMTLDLETPCPRSS</sequence>
<dbReference type="InterPro" id="IPR016181">
    <property type="entry name" value="Acyl_CoA_acyltransferase"/>
</dbReference>
<organism evidence="4 5">
    <name type="scientific">Hephaestia caeni</name>
    <dbReference type="NCBI Taxonomy" id="645617"/>
    <lineage>
        <taxon>Bacteria</taxon>
        <taxon>Pseudomonadati</taxon>
        <taxon>Pseudomonadota</taxon>
        <taxon>Alphaproteobacteria</taxon>
        <taxon>Sphingomonadales</taxon>
        <taxon>Sphingomonadaceae</taxon>
        <taxon>Hephaestia</taxon>
    </lineage>
</organism>
<dbReference type="OrthoDB" id="9803233at2"/>
<dbReference type="RefSeq" id="WP_119036259.1">
    <property type="nucleotide sequence ID" value="NZ_QXDC01000003.1"/>
</dbReference>
<name>A0A397P6Y1_9SPHN</name>
<accession>A0A397P6Y1</accession>
<protein>
    <submittedName>
        <fullName evidence="4">Putative acetyltransferase</fullName>
    </submittedName>
</protein>
<comment type="caution">
    <text evidence="4">The sequence shown here is derived from an EMBL/GenBank/DDBJ whole genome shotgun (WGS) entry which is preliminary data.</text>
</comment>
<dbReference type="PROSITE" id="PS51186">
    <property type="entry name" value="GNAT"/>
    <property type="match status" value="1"/>
</dbReference>
<evidence type="ECO:0000256" key="1">
    <source>
        <dbReference type="ARBA" id="ARBA00022679"/>
    </source>
</evidence>
<dbReference type="Gene3D" id="3.40.630.30">
    <property type="match status" value="1"/>
</dbReference>
<dbReference type="InterPro" id="IPR050832">
    <property type="entry name" value="Bact_Acetyltransf"/>
</dbReference>
<keyword evidence="5" id="KW-1185">Reference proteome</keyword>
<dbReference type="InterPro" id="IPR000182">
    <property type="entry name" value="GNAT_dom"/>
</dbReference>
<keyword evidence="1 4" id="KW-0808">Transferase</keyword>
<gene>
    <name evidence="4" type="ORF">DFR49_2876</name>
</gene>
<dbReference type="Pfam" id="PF00583">
    <property type="entry name" value="Acetyltransf_1"/>
    <property type="match status" value="1"/>
</dbReference>
<dbReference type="GO" id="GO:0016747">
    <property type="term" value="F:acyltransferase activity, transferring groups other than amino-acyl groups"/>
    <property type="evidence" value="ECO:0007669"/>
    <property type="project" value="InterPro"/>
</dbReference>
<dbReference type="Proteomes" id="UP000266568">
    <property type="component" value="Unassembled WGS sequence"/>
</dbReference>
<reference evidence="4 5" key="1">
    <citation type="submission" date="2018-08" db="EMBL/GenBank/DDBJ databases">
        <title>Genomic Encyclopedia of Type Strains, Phase IV (KMG-IV): sequencing the most valuable type-strain genomes for metagenomic binning, comparative biology and taxonomic classification.</title>
        <authorList>
            <person name="Goeker M."/>
        </authorList>
    </citation>
    <scope>NUCLEOTIDE SEQUENCE [LARGE SCALE GENOMIC DNA]</scope>
    <source>
        <strain evidence="4 5">DSM 25527</strain>
    </source>
</reference>
<dbReference type="PANTHER" id="PTHR43877">
    <property type="entry name" value="AMINOALKYLPHOSPHONATE N-ACETYLTRANSFERASE-RELATED-RELATED"/>
    <property type="match status" value="1"/>
</dbReference>
<feature type="domain" description="N-acetyltransferase" evidence="3">
    <location>
        <begin position="1"/>
        <end position="152"/>
    </location>
</feature>
<dbReference type="SUPFAM" id="SSF55729">
    <property type="entry name" value="Acyl-CoA N-acyltransferases (Nat)"/>
    <property type="match status" value="1"/>
</dbReference>
<dbReference type="AlphaFoldDB" id="A0A397P6Y1"/>
<dbReference type="CDD" id="cd04301">
    <property type="entry name" value="NAT_SF"/>
    <property type="match status" value="1"/>
</dbReference>
<evidence type="ECO:0000313" key="4">
    <source>
        <dbReference type="EMBL" id="RIA44628.1"/>
    </source>
</evidence>
<proteinExistence type="predicted"/>
<dbReference type="PANTHER" id="PTHR43877:SF5">
    <property type="entry name" value="BLL8307 PROTEIN"/>
    <property type="match status" value="1"/>
</dbReference>
<keyword evidence="2" id="KW-0012">Acyltransferase</keyword>
<dbReference type="EMBL" id="QXDC01000003">
    <property type="protein sequence ID" value="RIA44628.1"/>
    <property type="molecule type" value="Genomic_DNA"/>
</dbReference>
<evidence type="ECO:0000313" key="5">
    <source>
        <dbReference type="Proteomes" id="UP000266568"/>
    </source>
</evidence>
<evidence type="ECO:0000259" key="3">
    <source>
        <dbReference type="PROSITE" id="PS51186"/>
    </source>
</evidence>
<evidence type="ECO:0000256" key="2">
    <source>
        <dbReference type="ARBA" id="ARBA00023315"/>
    </source>
</evidence>